<dbReference type="AlphaFoldDB" id="A2GB02"/>
<accession>A2GB02</accession>
<reference evidence="2" key="2">
    <citation type="journal article" date="2007" name="Science">
        <title>Draft genome sequence of the sexually transmitted pathogen Trichomonas vaginalis.</title>
        <authorList>
            <person name="Carlton J.M."/>
            <person name="Hirt R.P."/>
            <person name="Silva J.C."/>
            <person name="Delcher A.L."/>
            <person name="Schatz M."/>
            <person name="Zhao Q."/>
            <person name="Wortman J.R."/>
            <person name="Bidwell S.L."/>
            <person name="Alsmark U.C.M."/>
            <person name="Besteiro S."/>
            <person name="Sicheritz-Ponten T."/>
            <person name="Noel C.J."/>
            <person name="Dacks J.B."/>
            <person name="Foster P.G."/>
            <person name="Simillion C."/>
            <person name="Van de Peer Y."/>
            <person name="Miranda-Saavedra D."/>
            <person name="Barton G.J."/>
            <person name="Westrop G.D."/>
            <person name="Mueller S."/>
            <person name="Dessi D."/>
            <person name="Fiori P.L."/>
            <person name="Ren Q."/>
            <person name="Paulsen I."/>
            <person name="Zhang H."/>
            <person name="Bastida-Corcuera F.D."/>
            <person name="Simoes-Barbosa A."/>
            <person name="Brown M.T."/>
            <person name="Hayes R.D."/>
            <person name="Mukherjee M."/>
            <person name="Okumura C.Y."/>
            <person name="Schneider R."/>
            <person name="Smith A.J."/>
            <person name="Vanacova S."/>
            <person name="Villalvazo M."/>
            <person name="Haas B.J."/>
            <person name="Pertea M."/>
            <person name="Feldblyum T.V."/>
            <person name="Utterback T.R."/>
            <person name="Shu C.L."/>
            <person name="Osoegawa K."/>
            <person name="de Jong P.J."/>
            <person name="Hrdy I."/>
            <person name="Horvathova L."/>
            <person name="Zubacova Z."/>
            <person name="Dolezal P."/>
            <person name="Malik S.B."/>
            <person name="Logsdon J.M. Jr."/>
            <person name="Henze K."/>
            <person name="Gupta A."/>
            <person name="Wang C.C."/>
            <person name="Dunne R.L."/>
            <person name="Upcroft J.A."/>
            <person name="Upcroft P."/>
            <person name="White O."/>
            <person name="Salzberg S.L."/>
            <person name="Tang P."/>
            <person name="Chiu C.-H."/>
            <person name="Lee Y.-S."/>
            <person name="Embley T.M."/>
            <person name="Coombs G.H."/>
            <person name="Mottram J.C."/>
            <person name="Tachezy J."/>
            <person name="Fraser-Liggett C.M."/>
            <person name="Johnson P.J."/>
        </authorList>
    </citation>
    <scope>NUCLEOTIDE SEQUENCE [LARGE SCALE GENOMIC DNA]</scope>
    <source>
        <strain evidence="2">G3</strain>
    </source>
</reference>
<name>A2GB02_TRIV3</name>
<protein>
    <submittedName>
        <fullName evidence="2">Uncharacterized protein</fullName>
    </submittedName>
</protein>
<evidence type="ECO:0000256" key="1">
    <source>
        <dbReference type="SAM" id="Phobius"/>
    </source>
</evidence>
<dbReference type="InParanoid" id="A2GB02"/>
<evidence type="ECO:0000313" key="3">
    <source>
        <dbReference type="Proteomes" id="UP000001542"/>
    </source>
</evidence>
<dbReference type="PANTHER" id="PTHR12127:SF7">
    <property type="entry name" value="SD02261P"/>
    <property type="match status" value="1"/>
</dbReference>
<keyword evidence="1" id="KW-0812">Transmembrane</keyword>
<dbReference type="EMBL" id="DS114865">
    <property type="protein sequence ID" value="EAX85669.1"/>
    <property type="molecule type" value="Genomic_DNA"/>
</dbReference>
<evidence type="ECO:0000313" key="2">
    <source>
        <dbReference type="EMBL" id="EAX85669.1"/>
    </source>
</evidence>
<keyword evidence="3" id="KW-1185">Reference proteome</keyword>
<sequence length="129" mass="14755">MKPELWMVARITGRSLSKSCIFAAGFIPTYIGFVFMGISFFGYFCNVFKGFLRTIKVLFSIFHSDIVMDTEELVKEAAVCPDWLIYTYIFAWTNLTNGIIINSTISFVECTIDFLIGAKWKKYGRPNVT</sequence>
<dbReference type="KEGG" id="tva:4743311"/>
<organism evidence="2 3">
    <name type="scientific">Trichomonas vaginalis (strain ATCC PRA-98 / G3)</name>
    <dbReference type="NCBI Taxonomy" id="412133"/>
    <lineage>
        <taxon>Eukaryota</taxon>
        <taxon>Metamonada</taxon>
        <taxon>Parabasalia</taxon>
        <taxon>Trichomonadida</taxon>
        <taxon>Trichomonadidae</taxon>
        <taxon>Trichomonas</taxon>
    </lineage>
</organism>
<dbReference type="GO" id="GO:0005261">
    <property type="term" value="F:monoatomic cation channel activity"/>
    <property type="evidence" value="ECO:0007669"/>
    <property type="project" value="InterPro"/>
</dbReference>
<feature type="transmembrane region" description="Helical" evidence="1">
    <location>
        <begin position="21"/>
        <end position="44"/>
    </location>
</feature>
<gene>
    <name evidence="2" type="ORF">TVAG_593060</name>
</gene>
<dbReference type="Proteomes" id="UP000001542">
    <property type="component" value="Unassembled WGS sequence"/>
</dbReference>
<dbReference type="VEuPathDB" id="TrichDB:TVAG_593060"/>
<keyword evidence="1" id="KW-0472">Membrane</keyword>
<dbReference type="PANTHER" id="PTHR12127">
    <property type="entry name" value="MUCOLIPIN"/>
    <property type="match status" value="1"/>
</dbReference>
<keyword evidence="1" id="KW-1133">Transmembrane helix</keyword>
<proteinExistence type="predicted"/>
<dbReference type="OrthoDB" id="10520327at2759"/>
<reference evidence="2" key="1">
    <citation type="submission" date="2006-10" db="EMBL/GenBank/DDBJ databases">
        <authorList>
            <person name="Amadeo P."/>
            <person name="Zhao Q."/>
            <person name="Wortman J."/>
            <person name="Fraser-Liggett C."/>
            <person name="Carlton J."/>
        </authorList>
    </citation>
    <scope>NUCLEOTIDE SEQUENCE</scope>
    <source>
        <strain evidence="2">G3</strain>
    </source>
</reference>
<dbReference type="VEuPathDB" id="TrichDB:TVAGG3_0286460"/>
<dbReference type="InterPro" id="IPR039031">
    <property type="entry name" value="Mucolipin"/>
</dbReference>